<dbReference type="SUPFAM" id="SSF55060">
    <property type="entry name" value="GHMP Kinase, C-terminal domain"/>
    <property type="match status" value="1"/>
</dbReference>
<evidence type="ECO:0000256" key="7">
    <source>
        <dbReference type="ARBA" id="ARBA00022840"/>
    </source>
</evidence>
<dbReference type="GO" id="GO:0006011">
    <property type="term" value="P:UDP-alpha-D-glucose metabolic process"/>
    <property type="evidence" value="ECO:0007669"/>
    <property type="project" value="InterPro"/>
</dbReference>
<dbReference type="Pfam" id="PF00483">
    <property type="entry name" value="NTP_transferase"/>
    <property type="match status" value="1"/>
</dbReference>
<evidence type="ECO:0000256" key="1">
    <source>
        <dbReference type="ARBA" id="ARBA00006890"/>
    </source>
</evidence>
<evidence type="ECO:0000259" key="9">
    <source>
        <dbReference type="Pfam" id="PF00288"/>
    </source>
</evidence>
<keyword evidence="6 11" id="KW-0418">Kinase</keyword>
<dbReference type="PANTHER" id="PTHR43197:SF1">
    <property type="entry name" value="UTP--GLUCOSE-1-PHOSPHATE URIDYLYLTRANSFERASE"/>
    <property type="match status" value="1"/>
</dbReference>
<keyword evidence="3" id="KW-0808">Transferase</keyword>
<evidence type="ECO:0000256" key="6">
    <source>
        <dbReference type="ARBA" id="ARBA00022777"/>
    </source>
</evidence>
<evidence type="ECO:0000313" key="12">
    <source>
        <dbReference type="Proteomes" id="UP001050975"/>
    </source>
</evidence>
<comment type="caution">
    <text evidence="11">The sequence shown here is derived from an EMBL/GenBank/DDBJ whole genome shotgun (WGS) entry which is preliminary data.</text>
</comment>
<dbReference type="SUPFAM" id="SSF54211">
    <property type="entry name" value="Ribosomal protein S5 domain 2-like"/>
    <property type="match status" value="1"/>
</dbReference>
<dbReference type="InterPro" id="IPR005771">
    <property type="entry name" value="GalU_uridylyltTrfase_bac/arc"/>
</dbReference>
<dbReference type="InterPro" id="IPR006204">
    <property type="entry name" value="GHMP_kinase_N_dom"/>
</dbReference>
<feature type="domain" description="Nucleotidyl transferase" evidence="10">
    <location>
        <begin position="408"/>
        <end position="691"/>
    </location>
</feature>
<evidence type="ECO:0000313" key="11">
    <source>
        <dbReference type="EMBL" id="GET36650.1"/>
    </source>
</evidence>
<dbReference type="Gene3D" id="3.90.550.10">
    <property type="entry name" value="Spore Coat Polysaccharide Biosynthesis Protein SpsA, Chain A"/>
    <property type="match status" value="1"/>
</dbReference>
<dbReference type="Gene3D" id="3.30.70.890">
    <property type="entry name" value="GHMP kinase, C-terminal domain"/>
    <property type="match status" value="1"/>
</dbReference>
<keyword evidence="4" id="KW-0548">Nucleotidyltransferase</keyword>
<keyword evidence="12" id="KW-1185">Reference proteome</keyword>
<keyword evidence="5" id="KW-0547">Nucleotide-binding</keyword>
<dbReference type="AlphaFoldDB" id="A0AAV3X4C0"/>
<dbReference type="Proteomes" id="UP001050975">
    <property type="component" value="Unassembled WGS sequence"/>
</dbReference>
<reference evidence="11" key="1">
    <citation type="submission" date="2019-10" db="EMBL/GenBank/DDBJ databases">
        <title>Draft genome sequece of Microseira wollei NIES-4236.</title>
        <authorList>
            <person name="Yamaguchi H."/>
            <person name="Suzuki S."/>
            <person name="Kawachi M."/>
        </authorList>
    </citation>
    <scope>NUCLEOTIDE SEQUENCE</scope>
    <source>
        <strain evidence="11">NIES-4236</strain>
    </source>
</reference>
<evidence type="ECO:0000256" key="2">
    <source>
        <dbReference type="ARBA" id="ARBA00012415"/>
    </source>
</evidence>
<dbReference type="EC" id="2.7.7.9" evidence="2"/>
<name>A0AAV3X4C0_9CYAN</name>
<evidence type="ECO:0000256" key="3">
    <source>
        <dbReference type="ARBA" id="ARBA00022679"/>
    </source>
</evidence>
<feature type="domain" description="GHMP kinase N-terminal" evidence="9">
    <location>
        <begin position="92"/>
        <end position="176"/>
    </location>
</feature>
<dbReference type="InterPro" id="IPR005835">
    <property type="entry name" value="NTP_transferase_dom"/>
</dbReference>
<evidence type="ECO:0000259" key="10">
    <source>
        <dbReference type="Pfam" id="PF00483"/>
    </source>
</evidence>
<dbReference type="PRINTS" id="PR00959">
    <property type="entry name" value="MEVGALKINASE"/>
</dbReference>
<dbReference type="GO" id="GO:0016301">
    <property type="term" value="F:kinase activity"/>
    <property type="evidence" value="ECO:0007669"/>
    <property type="project" value="UniProtKB-KW"/>
</dbReference>
<keyword evidence="7" id="KW-0067">ATP-binding</keyword>
<evidence type="ECO:0000256" key="8">
    <source>
        <dbReference type="ARBA" id="ARBA00048128"/>
    </source>
</evidence>
<dbReference type="GO" id="GO:0005524">
    <property type="term" value="F:ATP binding"/>
    <property type="evidence" value="ECO:0007669"/>
    <property type="project" value="UniProtKB-KW"/>
</dbReference>
<comment type="catalytic activity">
    <reaction evidence="8">
        <text>alpha-D-glucose 1-phosphate + UTP + H(+) = UDP-alpha-D-glucose + diphosphate</text>
        <dbReference type="Rhea" id="RHEA:19889"/>
        <dbReference type="ChEBI" id="CHEBI:15378"/>
        <dbReference type="ChEBI" id="CHEBI:33019"/>
        <dbReference type="ChEBI" id="CHEBI:46398"/>
        <dbReference type="ChEBI" id="CHEBI:58601"/>
        <dbReference type="ChEBI" id="CHEBI:58885"/>
        <dbReference type="EC" id="2.7.7.9"/>
    </reaction>
</comment>
<dbReference type="InterPro" id="IPR014721">
    <property type="entry name" value="Ribsml_uS5_D2-typ_fold_subgr"/>
</dbReference>
<dbReference type="InterPro" id="IPR029044">
    <property type="entry name" value="Nucleotide-diphossugar_trans"/>
</dbReference>
<gene>
    <name evidence="11" type="ORF">MiSe_14020</name>
</gene>
<evidence type="ECO:0000256" key="4">
    <source>
        <dbReference type="ARBA" id="ARBA00022695"/>
    </source>
</evidence>
<dbReference type="PANTHER" id="PTHR43197">
    <property type="entry name" value="UTP--GLUCOSE-1-PHOSPHATE URIDYLYLTRANSFERASE"/>
    <property type="match status" value="1"/>
</dbReference>
<comment type="similarity">
    <text evidence="1">Belongs to the UDPGP type 2 family.</text>
</comment>
<evidence type="ECO:0000256" key="5">
    <source>
        <dbReference type="ARBA" id="ARBA00022741"/>
    </source>
</evidence>
<dbReference type="InterPro" id="IPR036554">
    <property type="entry name" value="GHMP_kinase_C_sf"/>
</dbReference>
<dbReference type="GO" id="GO:0003983">
    <property type="term" value="F:UTP:glucose-1-phosphate uridylyltransferase activity"/>
    <property type="evidence" value="ECO:0007669"/>
    <property type="project" value="UniProtKB-EC"/>
</dbReference>
<dbReference type="Gene3D" id="3.30.230.10">
    <property type="match status" value="1"/>
</dbReference>
<protein>
    <recommendedName>
        <fullName evidence="2">UTP--glucose-1-phosphate uridylyltransferase</fullName>
        <ecNumber evidence="2">2.7.7.9</ecNumber>
    </recommendedName>
</protein>
<dbReference type="SUPFAM" id="SSF53448">
    <property type="entry name" value="Nucleotide-diphospho-sugar transferases"/>
    <property type="match status" value="1"/>
</dbReference>
<proteinExistence type="inferred from homology"/>
<organism evidence="11 12">
    <name type="scientific">Microseira wollei NIES-4236</name>
    <dbReference type="NCBI Taxonomy" id="2530354"/>
    <lineage>
        <taxon>Bacteria</taxon>
        <taxon>Bacillati</taxon>
        <taxon>Cyanobacteriota</taxon>
        <taxon>Cyanophyceae</taxon>
        <taxon>Oscillatoriophycideae</taxon>
        <taxon>Aerosakkonematales</taxon>
        <taxon>Aerosakkonemataceae</taxon>
        <taxon>Microseira</taxon>
    </lineage>
</organism>
<dbReference type="EMBL" id="BLAY01000015">
    <property type="protein sequence ID" value="GET36650.1"/>
    <property type="molecule type" value="Genomic_DNA"/>
</dbReference>
<sequence length="695" mass="77241">MNIMKIFVPGRLCLFGEHSDWAGGYRRINPNLEKGYALLVGTNQGLYAEVQPHPTHLILRASLSDGTHQTISLPMSRQVLLAEAEKGGFFSYAAGVAYQFLTHYRVGGIEIDNYLTDLPIQKGLSSSAAICVLIARAFNRVYDLKMTVRGEMEFAYLGEITTFSRCGRMDQACAYGSRPILMIFDGDRIDVIELNVPKDLFFVIVDLGAGKNTQEILSNLNQCYPFPTNKLQQNVQKYLGSISAQITQAAVNALQKGDGQQIGALMKKAQAEFDQYLIPASPSQLTSPVLHKLLNYQPIQPDILGGKGVGSQGDGTAQFIVKDESSQQKVIEIIERDFPQMQCLKLAIKSSLNSENLPVVAGGQDAHPTREHPTREIEKYPLTINLGGQDAHPTREAEKYPLKRKVRKGVIPAAGFGTRLFPATKAVKKELFPIIDREGRAKPVILSIVEELISGGIEEIGIVVQTCDRALFEEFFKSPPSPEFFNKLSPQNQEYSQYLQDLGNRVTILTQEVQSGYGHAVFCAKDWVNNEPFLLSLGDHVYSSDTDISCAGQVINIYEKVNQNVVGLTTMPAEIIQKAGCVTGVWQELNSIISLTQVAEKPTVEYARQHLRVEGMAEDEFLCIFGLYVLTPTIFDCLSEDIKNNIRFKGEFQLTTCLEKLRQKEGMTGYVVKGKCFDTGMPDVYRQAMIDFRNS</sequence>
<dbReference type="Pfam" id="PF00288">
    <property type="entry name" value="GHMP_kinases_N"/>
    <property type="match status" value="1"/>
</dbReference>
<accession>A0AAV3X4C0</accession>
<dbReference type="InterPro" id="IPR020568">
    <property type="entry name" value="Ribosomal_Su5_D2-typ_SF"/>
</dbReference>